<feature type="transmembrane region" description="Helical" evidence="4">
    <location>
        <begin position="524"/>
        <end position="542"/>
    </location>
</feature>
<keyword evidence="3" id="KW-0143">Chaperone</keyword>
<evidence type="ECO:0000256" key="1">
    <source>
        <dbReference type="ARBA" id="ARBA00022741"/>
    </source>
</evidence>
<evidence type="ECO:0000256" key="3">
    <source>
        <dbReference type="ARBA" id="ARBA00023186"/>
    </source>
</evidence>
<reference evidence="5 6" key="1">
    <citation type="submission" date="2024-10" db="EMBL/GenBank/DDBJ databases">
        <title>The Natural Products Discovery Center: Release of the First 8490 Sequenced Strains for Exploring Actinobacteria Biosynthetic Diversity.</title>
        <authorList>
            <person name="Kalkreuter E."/>
            <person name="Kautsar S.A."/>
            <person name="Yang D."/>
            <person name="Bader C.D."/>
            <person name="Teijaro C.N."/>
            <person name="Fluegel L."/>
            <person name="Davis C.M."/>
            <person name="Simpson J.R."/>
            <person name="Lauterbach L."/>
            <person name="Steele A.D."/>
            <person name="Gui C."/>
            <person name="Meng S."/>
            <person name="Li G."/>
            <person name="Viehrig K."/>
            <person name="Ye F."/>
            <person name="Su P."/>
            <person name="Kiefer A.F."/>
            <person name="Nichols A."/>
            <person name="Cepeda A.J."/>
            <person name="Yan W."/>
            <person name="Fan B."/>
            <person name="Jiang Y."/>
            <person name="Adhikari A."/>
            <person name="Zheng C.-J."/>
            <person name="Schuster L."/>
            <person name="Cowan T.M."/>
            <person name="Smanski M.J."/>
            <person name="Chevrette M.G."/>
            <person name="De Carvalho L.P.S."/>
            <person name="Shen B."/>
        </authorList>
    </citation>
    <scope>NUCLEOTIDE SEQUENCE [LARGE SCALE GENOMIC DNA]</scope>
    <source>
        <strain evidence="5 6">NPDC000087</strain>
    </source>
</reference>
<protein>
    <submittedName>
        <fullName evidence="5">Hsp70 family protein</fullName>
    </submittedName>
</protein>
<dbReference type="EMBL" id="JBIAZU010000005">
    <property type="protein sequence ID" value="MFF5293025.1"/>
    <property type="molecule type" value="Genomic_DNA"/>
</dbReference>
<sequence>MRSEFEPRLGICYGAASTVAVMAWPDGRWWTLTFDGGAVLPSAVFVESAERLVAGVAAERMAFGNPGRLLDRPLRAGLGRVVVDDAEVEVHAAVTATLRIVAEEAARVSGARVEDVRLVVPAWWGPKRCTWMRQAAYRAGLGQPTLVQTPVAAAEQIQAHGVQWPVGSFVLVCDAGAGFEASVLRRGPAGFEVLSTLADADAGGDQIDAALAAAMAAVDAAAGHDELSEAHLLELRGNARVAKEGLARATALTVPMPASRPALVVNAAMLSEAAEPVVRRAAQLCADGVEAAELKPEQLTAVCCIGDGSRLSVLVDAIRSRLGIDPIPVSEPGLVAVFGALRAGDGLFPASSGPHEAPPVVVPVPLARRIAAMAVPGLASLALVAHFLVTADWGGGGSRTYRPAYSWVIVNWGELATAGVMALLCCLAAGSLLTVVTSGLDRVAARSAPLPPAAQAATGILAAAALGAAIAGLYAVLGSLYLDTEVTPFLRWSLLPLVPVIAAVTAIAWVSVRLRRVPVGGWDAFLAFPVSSVILVSAGTLLVQHSMRHPDAGASGRLGGLLIGVGIACAVVSRWVLRAVLALPLAVVMAAIVSWPGTGILAGICAVAVALWWGVRVWLLLRSPILDTRTVAAAPVAAVASPGG</sequence>
<dbReference type="Gene3D" id="3.30.420.40">
    <property type="match status" value="2"/>
</dbReference>
<keyword evidence="4" id="KW-0472">Membrane</keyword>
<dbReference type="InterPro" id="IPR013126">
    <property type="entry name" value="Hsp_70_fam"/>
</dbReference>
<name>A0ABW6WKR6_9ACTN</name>
<evidence type="ECO:0000313" key="5">
    <source>
        <dbReference type="EMBL" id="MFF5293025.1"/>
    </source>
</evidence>
<proteinExistence type="predicted"/>
<feature type="transmembrane region" description="Helical" evidence="4">
    <location>
        <begin position="489"/>
        <end position="512"/>
    </location>
</feature>
<keyword evidence="4" id="KW-1133">Transmembrane helix</keyword>
<keyword evidence="2" id="KW-0067">ATP-binding</keyword>
<feature type="transmembrane region" description="Helical" evidence="4">
    <location>
        <begin position="370"/>
        <end position="389"/>
    </location>
</feature>
<keyword evidence="4" id="KW-0812">Transmembrane</keyword>
<dbReference type="Proteomes" id="UP001602245">
    <property type="component" value="Unassembled WGS sequence"/>
</dbReference>
<organism evidence="5 6">
    <name type="scientific">Paractinoplanes globisporus</name>
    <dbReference type="NCBI Taxonomy" id="113565"/>
    <lineage>
        <taxon>Bacteria</taxon>
        <taxon>Bacillati</taxon>
        <taxon>Actinomycetota</taxon>
        <taxon>Actinomycetes</taxon>
        <taxon>Micromonosporales</taxon>
        <taxon>Micromonosporaceae</taxon>
        <taxon>Paractinoplanes</taxon>
    </lineage>
</organism>
<evidence type="ECO:0000256" key="4">
    <source>
        <dbReference type="SAM" id="Phobius"/>
    </source>
</evidence>
<dbReference type="PANTHER" id="PTHR42749:SF1">
    <property type="entry name" value="CELL SHAPE-DETERMINING PROTEIN MREB"/>
    <property type="match status" value="1"/>
</dbReference>
<evidence type="ECO:0000313" key="6">
    <source>
        <dbReference type="Proteomes" id="UP001602245"/>
    </source>
</evidence>
<dbReference type="PANTHER" id="PTHR42749">
    <property type="entry name" value="CELL SHAPE-DETERMINING PROTEIN MREB"/>
    <property type="match status" value="1"/>
</dbReference>
<dbReference type="InterPro" id="IPR043129">
    <property type="entry name" value="ATPase_NBD"/>
</dbReference>
<comment type="caution">
    <text evidence="5">The sequence shown here is derived from an EMBL/GenBank/DDBJ whole genome shotgun (WGS) entry which is preliminary data.</text>
</comment>
<feature type="transmembrane region" description="Helical" evidence="4">
    <location>
        <begin position="554"/>
        <end position="572"/>
    </location>
</feature>
<accession>A0ABW6WKR6</accession>
<evidence type="ECO:0000256" key="2">
    <source>
        <dbReference type="ARBA" id="ARBA00022840"/>
    </source>
</evidence>
<keyword evidence="6" id="KW-1185">Reference proteome</keyword>
<feature type="transmembrane region" description="Helical" evidence="4">
    <location>
        <begin position="456"/>
        <end position="477"/>
    </location>
</feature>
<gene>
    <name evidence="5" type="ORF">ACFY35_26600</name>
</gene>
<dbReference type="Pfam" id="PF00012">
    <property type="entry name" value="HSP70"/>
    <property type="match status" value="1"/>
</dbReference>
<dbReference type="SUPFAM" id="SSF53067">
    <property type="entry name" value="Actin-like ATPase domain"/>
    <property type="match status" value="2"/>
</dbReference>
<feature type="transmembrane region" description="Helical" evidence="4">
    <location>
        <begin position="409"/>
        <end position="435"/>
    </location>
</feature>
<dbReference type="Gene3D" id="3.90.640.10">
    <property type="entry name" value="Actin, Chain A, domain 4"/>
    <property type="match status" value="1"/>
</dbReference>
<feature type="transmembrane region" description="Helical" evidence="4">
    <location>
        <begin position="601"/>
        <end position="621"/>
    </location>
</feature>
<dbReference type="RefSeq" id="WP_051115515.1">
    <property type="nucleotide sequence ID" value="NZ_JBIAZU010000005.1"/>
</dbReference>
<keyword evidence="1" id="KW-0547">Nucleotide-binding</keyword>